<keyword evidence="3" id="KW-1185">Reference proteome</keyword>
<feature type="compositionally biased region" description="Polar residues" evidence="1">
    <location>
        <begin position="69"/>
        <end position="100"/>
    </location>
</feature>
<feature type="compositionally biased region" description="Basic and acidic residues" evidence="1">
    <location>
        <begin position="162"/>
        <end position="179"/>
    </location>
</feature>
<feature type="non-terminal residue" evidence="2">
    <location>
        <position position="296"/>
    </location>
</feature>
<gene>
    <name evidence="2" type="ORF">AMORRO_LOCUS13954</name>
</gene>
<reference evidence="2" key="1">
    <citation type="submission" date="2021-06" db="EMBL/GenBank/DDBJ databases">
        <authorList>
            <person name="Kallberg Y."/>
            <person name="Tangrot J."/>
            <person name="Rosling A."/>
        </authorList>
    </citation>
    <scope>NUCLEOTIDE SEQUENCE</scope>
    <source>
        <strain evidence="2">CL551</strain>
    </source>
</reference>
<feature type="compositionally biased region" description="Basic and acidic residues" evidence="1">
    <location>
        <begin position="136"/>
        <end position="148"/>
    </location>
</feature>
<dbReference type="Proteomes" id="UP000789342">
    <property type="component" value="Unassembled WGS sequence"/>
</dbReference>
<proteinExistence type="predicted"/>
<dbReference type="AlphaFoldDB" id="A0A9N9ICP8"/>
<dbReference type="OrthoDB" id="2537141at2759"/>
<evidence type="ECO:0000256" key="1">
    <source>
        <dbReference type="SAM" id="MobiDB-lite"/>
    </source>
</evidence>
<evidence type="ECO:0000313" key="3">
    <source>
        <dbReference type="Proteomes" id="UP000789342"/>
    </source>
</evidence>
<evidence type="ECO:0000313" key="2">
    <source>
        <dbReference type="EMBL" id="CAG8730147.1"/>
    </source>
</evidence>
<dbReference type="EMBL" id="CAJVPV010025906">
    <property type="protein sequence ID" value="CAG8730147.1"/>
    <property type="molecule type" value="Genomic_DNA"/>
</dbReference>
<comment type="caution">
    <text evidence="2">The sequence shown here is derived from an EMBL/GenBank/DDBJ whole genome shotgun (WGS) entry which is preliminary data.</text>
</comment>
<protein>
    <submittedName>
        <fullName evidence="2">13757_t:CDS:1</fullName>
    </submittedName>
</protein>
<organism evidence="2 3">
    <name type="scientific">Acaulospora morrowiae</name>
    <dbReference type="NCBI Taxonomy" id="94023"/>
    <lineage>
        <taxon>Eukaryota</taxon>
        <taxon>Fungi</taxon>
        <taxon>Fungi incertae sedis</taxon>
        <taxon>Mucoromycota</taxon>
        <taxon>Glomeromycotina</taxon>
        <taxon>Glomeromycetes</taxon>
        <taxon>Diversisporales</taxon>
        <taxon>Acaulosporaceae</taxon>
        <taxon>Acaulospora</taxon>
    </lineage>
</organism>
<sequence>MVTCLRRARLTRQALEEHTDSYGDPRVLNKEFVSKYVKKQQKLFSFPITDADNVQSVKANNEDNKDSLSSDSFVTARSQQKIPLTDENTNKMMNDPSNKNPSRKSDTEETMSGHSRHSIEHGFPSLKGSLLISRSNMREKNSRSPLDRKAKKLSSCHSQHPSQDRTRRSKLEFRDLTSRENIKKTDHVRMDTDLAPKNERAGKKSRIQKRKRCQKNKSLLASSQIMQKFSSCKLGTNRVTVNALIEVRTDIKPGIFNKGKASEKIVTKGVPDLVFSEIDFLNSVPSKKRKNNKDDA</sequence>
<name>A0A9N9ICP8_9GLOM</name>
<accession>A0A9N9ICP8</accession>
<feature type="region of interest" description="Disordered" evidence="1">
    <location>
        <begin position="57"/>
        <end position="179"/>
    </location>
</feature>